<organism evidence="1 2">
    <name type="scientific">Ustilago bromivora</name>
    <dbReference type="NCBI Taxonomy" id="307758"/>
    <lineage>
        <taxon>Eukaryota</taxon>
        <taxon>Fungi</taxon>
        <taxon>Dikarya</taxon>
        <taxon>Basidiomycota</taxon>
        <taxon>Ustilaginomycotina</taxon>
        <taxon>Ustilaginomycetes</taxon>
        <taxon>Ustilaginales</taxon>
        <taxon>Ustilaginaceae</taxon>
        <taxon>Ustilago</taxon>
    </lineage>
</organism>
<reference evidence="2" key="1">
    <citation type="submission" date="2016-04" db="EMBL/GenBank/DDBJ databases">
        <authorList>
            <person name="Guldener U."/>
            <person name="Guldener U."/>
        </authorList>
    </citation>
    <scope>NUCLEOTIDE SEQUENCE [LARGE SCALE GENOMIC DNA]</scope>
    <source>
        <strain evidence="2">UB2112</strain>
    </source>
</reference>
<evidence type="ECO:0008006" key="3">
    <source>
        <dbReference type="Google" id="ProtNLM"/>
    </source>
</evidence>
<gene>
    <name evidence="1" type="ORF">UBRO_20809</name>
</gene>
<accession>A0A1K0HBB4</accession>
<evidence type="ECO:0000313" key="2">
    <source>
        <dbReference type="Proteomes" id="UP000179920"/>
    </source>
</evidence>
<dbReference type="OrthoDB" id="2678560at2759"/>
<evidence type="ECO:0000313" key="1">
    <source>
        <dbReference type="EMBL" id="SAM84096.1"/>
    </source>
</evidence>
<dbReference type="Proteomes" id="UP000179920">
    <property type="component" value="Chromosome XII"/>
</dbReference>
<proteinExistence type="predicted"/>
<name>A0A1K0HBB4_9BASI</name>
<sequence length="330" mass="37842">MVDVGVFCSVGEGISATHFIRAFNRYLFENCTNQDDEHSAKLFLSFQDGHTEKWVEAQPNDVKNSWKALKPAFLARFQLDETSVESPQEWDKWLRCLLELSMDVLSEMVTQWGLAHAAWMSLSSELQTAIPQPKKGVIEFINTCKSVPWSTYECILDEHDQREEVIKEIRHRKQHDMEIHWELKNKLQCDLATSIEEQVHKALDSLHFQMMPVSLPMQQGQLSPPQMHQLPAPPVHQPLTPPCNIAQFTEITQQTFLDTPQGKMNYEAALCDFKIHHPHATIQPPKDEPYPLTPGTLPARSNECHHCGQDDHRQVTCIDGAVLQPEQNYC</sequence>
<protein>
    <recommendedName>
        <fullName evidence="3">Retrotransposon gag domain-containing protein</fullName>
    </recommendedName>
</protein>
<dbReference type="AlphaFoldDB" id="A0A1K0HBB4"/>
<dbReference type="EMBL" id="LT558128">
    <property type="protein sequence ID" value="SAM84096.1"/>
    <property type="molecule type" value="Genomic_DNA"/>
</dbReference>